<accession>A0A840WIJ9</accession>
<feature type="chain" id="PRO_5032536809" evidence="1">
    <location>
        <begin position="20"/>
        <end position="190"/>
    </location>
</feature>
<name>A0A840WIJ9_9RHOB</name>
<sequence length="190" mass="20550">MRIILILFLSFLTAAPALATDDLPYRDIAGQIAGKLLEGWISDPVVIYSIEEQNTLNADLADAQVAALQSRWIAEDGRGEMSFDLLDRLISIIAREEAEKSGGMIDRIAIMDMHGITVGMTRAAPDYYQGDKPHFVGSYLMGPDGQHISEPYTATPDGDVLVDITRSVVAEDGVTPIGAVTLTLNVGILF</sequence>
<keyword evidence="3" id="KW-1185">Reference proteome</keyword>
<dbReference type="EMBL" id="JACIJS010000001">
    <property type="protein sequence ID" value="MBB5514321.1"/>
    <property type="molecule type" value="Genomic_DNA"/>
</dbReference>
<reference evidence="2 3" key="1">
    <citation type="submission" date="2020-08" db="EMBL/GenBank/DDBJ databases">
        <title>Genomic Encyclopedia of Type Strains, Phase IV (KMG-IV): sequencing the most valuable type-strain genomes for metagenomic binning, comparative biology and taxonomic classification.</title>
        <authorList>
            <person name="Goeker M."/>
        </authorList>
    </citation>
    <scope>NUCLEOTIDE SEQUENCE [LARGE SCALE GENOMIC DNA]</scope>
    <source>
        <strain evidence="2 3">DSM 103377</strain>
    </source>
</reference>
<keyword evidence="1" id="KW-0732">Signal</keyword>
<feature type="signal peptide" evidence="1">
    <location>
        <begin position="1"/>
        <end position="19"/>
    </location>
</feature>
<protein>
    <submittedName>
        <fullName evidence="2">Uncharacterized protein</fullName>
    </submittedName>
</protein>
<dbReference type="RefSeq" id="WP_184007778.1">
    <property type="nucleotide sequence ID" value="NZ_JACIJS010000001.1"/>
</dbReference>
<dbReference type="AlphaFoldDB" id="A0A840WIJ9"/>
<dbReference type="CDD" id="cd18773">
    <property type="entry name" value="PDC1_HK_sensor"/>
    <property type="match status" value="1"/>
</dbReference>
<organism evidence="2 3">
    <name type="scientific">Rubricella aquisinus</name>
    <dbReference type="NCBI Taxonomy" id="2028108"/>
    <lineage>
        <taxon>Bacteria</taxon>
        <taxon>Pseudomonadati</taxon>
        <taxon>Pseudomonadota</taxon>
        <taxon>Alphaproteobacteria</taxon>
        <taxon>Rhodobacterales</taxon>
        <taxon>Paracoccaceae</taxon>
        <taxon>Rubricella</taxon>
    </lineage>
</organism>
<evidence type="ECO:0000313" key="2">
    <source>
        <dbReference type="EMBL" id="MBB5514321.1"/>
    </source>
</evidence>
<dbReference type="Proteomes" id="UP000553766">
    <property type="component" value="Unassembled WGS sequence"/>
</dbReference>
<evidence type="ECO:0000256" key="1">
    <source>
        <dbReference type="SAM" id="SignalP"/>
    </source>
</evidence>
<evidence type="ECO:0000313" key="3">
    <source>
        <dbReference type="Proteomes" id="UP000553766"/>
    </source>
</evidence>
<proteinExistence type="predicted"/>
<comment type="caution">
    <text evidence="2">The sequence shown here is derived from an EMBL/GenBank/DDBJ whole genome shotgun (WGS) entry which is preliminary data.</text>
</comment>
<gene>
    <name evidence="2" type="ORF">FHS89_000319</name>
</gene>